<feature type="compositionally biased region" description="Basic and acidic residues" evidence="1">
    <location>
        <begin position="359"/>
        <end position="371"/>
    </location>
</feature>
<keyword evidence="3" id="KW-1185">Reference proteome</keyword>
<feature type="region of interest" description="Disordered" evidence="1">
    <location>
        <begin position="1087"/>
        <end position="1125"/>
    </location>
</feature>
<reference evidence="2 3" key="1">
    <citation type="journal article" date="2023" name="Sci. Data">
        <title>Genome assembly of the Korean intertidal mud-creeper Batillaria attramentaria.</title>
        <authorList>
            <person name="Patra A.K."/>
            <person name="Ho P.T."/>
            <person name="Jun S."/>
            <person name="Lee S.J."/>
            <person name="Kim Y."/>
            <person name="Won Y.J."/>
        </authorList>
    </citation>
    <scope>NUCLEOTIDE SEQUENCE [LARGE SCALE GENOMIC DNA]</scope>
    <source>
        <strain evidence="2">Wonlab-2016</strain>
    </source>
</reference>
<comment type="caution">
    <text evidence="2">The sequence shown here is derived from an EMBL/GenBank/DDBJ whole genome shotgun (WGS) entry which is preliminary data.</text>
</comment>
<dbReference type="InterPro" id="IPR037647">
    <property type="entry name" value="HIRIP3"/>
</dbReference>
<feature type="compositionally biased region" description="Basic and acidic residues" evidence="1">
    <location>
        <begin position="780"/>
        <end position="793"/>
    </location>
</feature>
<feature type="compositionally biased region" description="Basic residues" evidence="1">
    <location>
        <begin position="118"/>
        <end position="128"/>
    </location>
</feature>
<feature type="compositionally biased region" description="Polar residues" evidence="1">
    <location>
        <begin position="378"/>
        <end position="395"/>
    </location>
</feature>
<feature type="region of interest" description="Disordered" evidence="1">
    <location>
        <begin position="579"/>
        <end position="616"/>
    </location>
</feature>
<evidence type="ECO:0000256" key="1">
    <source>
        <dbReference type="SAM" id="MobiDB-lite"/>
    </source>
</evidence>
<accession>A0ABD0JNV1</accession>
<evidence type="ECO:0000313" key="2">
    <source>
        <dbReference type="EMBL" id="KAK7476705.1"/>
    </source>
</evidence>
<feature type="compositionally biased region" description="Polar residues" evidence="1">
    <location>
        <begin position="251"/>
        <end position="288"/>
    </location>
</feature>
<feature type="compositionally biased region" description="Polar residues" evidence="1">
    <location>
        <begin position="180"/>
        <end position="192"/>
    </location>
</feature>
<dbReference type="PANTHER" id="PTHR15410:SF2">
    <property type="entry name" value="HIRA-INTERACTING PROTEIN 3"/>
    <property type="match status" value="1"/>
</dbReference>
<feature type="region of interest" description="Disordered" evidence="1">
    <location>
        <begin position="83"/>
        <end position="164"/>
    </location>
</feature>
<feature type="compositionally biased region" description="Basic residues" evidence="1">
    <location>
        <begin position="596"/>
        <end position="616"/>
    </location>
</feature>
<evidence type="ECO:0000313" key="3">
    <source>
        <dbReference type="Proteomes" id="UP001519460"/>
    </source>
</evidence>
<proteinExistence type="predicted"/>
<feature type="compositionally biased region" description="Acidic residues" evidence="1">
    <location>
        <begin position="1181"/>
        <end position="1199"/>
    </location>
</feature>
<feature type="region of interest" description="Disordered" evidence="1">
    <location>
        <begin position="766"/>
        <end position="801"/>
    </location>
</feature>
<protein>
    <submittedName>
        <fullName evidence="2">Uncharacterized protein</fullName>
    </submittedName>
</protein>
<gene>
    <name evidence="2" type="ORF">BaRGS_00032042</name>
</gene>
<feature type="compositionally biased region" description="Polar residues" evidence="1">
    <location>
        <begin position="222"/>
        <end position="233"/>
    </location>
</feature>
<feature type="compositionally biased region" description="Basic residues" evidence="1">
    <location>
        <begin position="1235"/>
        <end position="1263"/>
    </location>
</feature>
<feature type="region of interest" description="Disordered" evidence="1">
    <location>
        <begin position="985"/>
        <end position="1027"/>
    </location>
</feature>
<feature type="region of interest" description="Disordered" evidence="1">
    <location>
        <begin position="1343"/>
        <end position="1377"/>
    </location>
</feature>
<feature type="compositionally biased region" description="Basic residues" evidence="1">
    <location>
        <begin position="327"/>
        <end position="336"/>
    </location>
</feature>
<feature type="region of interest" description="Disordered" evidence="1">
    <location>
        <begin position="180"/>
        <end position="477"/>
    </location>
</feature>
<feature type="compositionally biased region" description="Basic and acidic residues" evidence="1">
    <location>
        <begin position="410"/>
        <end position="422"/>
    </location>
</feature>
<feature type="compositionally biased region" description="Basic and acidic residues" evidence="1">
    <location>
        <begin position="1006"/>
        <end position="1019"/>
    </location>
</feature>
<dbReference type="PANTHER" id="PTHR15410">
    <property type="entry name" value="HIRA-INTERACTING PROTEIN 3"/>
    <property type="match status" value="1"/>
</dbReference>
<sequence>MRLCRSPRDNIMFQELRVCGFRFRVKQQSFYDRNVLTKKSIRKQYQAHFKRDSVNHEEKQRINQALDAVLQELAESQKVFPTLGSAGESSTSVSPEQGKENLHASNAEHVPDSASSSSRRRQKLTHRVPRFELGQQHQKRIRLSLKRDTTGTEKNTASDRPFCDQQEATEFDTAEANQSLKNRARSNATSVSAEPGAPPESSLQDDLQTDNSEEGSHRTHPAATQQLGISTVSEDGEEGPSGVVMHKNLTRTKQLASNLNSESSEDSVNLLTCGSESENSLPASGESLSKNEKPRGKFSGSATFYRSPRKGLSSAERDVRGKTLPSPRKKMKRRGPRMLNLESVLSAIMDSDDDADQPDDSKKTKDERDDCGIESDSPLKSQKVSPRTSKFQDSNIFERFSMEQTDISDVTDKRKDVQDFDHTLVAQDSEDERETTLTRSKGLGCDNCSPDDVGFDEDNSNKDTPSQSPEIVSGNSPVFRFRPETFFGKANKKKRQSNSQKLKAVVINSDSELSCDSVPNPVSSAKLVTGRDHVTTLTETEQNTFDSDSDDFSLSTLAARQTAKATIRQKKKYIIASDSEGGTPVKVKRTPPWPQKKTKVKKAAKAKRQVGTYSKRKKFATDATSDKFAAVATSGSEKFAAFDDSDEEVPLARLKGENRASKIKERRSLARESHACKSKKVQPEHKFSLFESTSDTSEPCIVSPDFHFSPPGSHPVKRGKRGKSILAKLRNTDSCGDEKQKYAVYSVSDSTEEEALPLNKTSIASTSVRTTGSGNIGGEKVVRKKETDGEQSEHSVYTLSDSTEDGSFVPWVTSSPNTGALKMKLKRQVEVNNNSESEPWELHSYDGQHLPDVTVALEDVLKHPNLCSKSESWHSFAGLKPGYTKHKYSAISDTEKENCDFAAECLLKSQLEQSEPWSSREAVHKNMSEGVHSHLFSLKEARNLLQKKRTKEKTAPQYVAGNLTNHQAYLKKVADFTQKGRKIESLPALRARNSQKGNLSCAKKTSQQEKPENVSRDDTGFSSEDDAPLAEICRQPEQLDERDCAKSLKGKIVREIAPAGESTSTSSDLKPKAEVDLSVKYQVESVGEVSSDIVPSGDNKRKTSETLKADGSDSDTRLPIFSSEDDLPLAVVCEAEIVQLDELNEKPKKRKAAPSIDSSDEEQHSPAPKKKKMSPVPVESSDNEDSLSADPESETETGVEDGASPAEKSDGESELDTSSLSSDDGGDENDVQRGPKSHPKAKVKSRKRSSSPKKKSPKPKVSKKPASSEGEKEEDPYLKRLRVICRKVGIFVRNDIHFAGCTTDREKIQRLKEALRKAGMKGQPSLSKVDSVNLKREAADLDTSNIIETSGRPRRQPKGLFTRGESPKKSLTPVKQQFSRIQDLITDSDSD</sequence>
<organism evidence="2 3">
    <name type="scientific">Batillaria attramentaria</name>
    <dbReference type="NCBI Taxonomy" id="370345"/>
    <lineage>
        <taxon>Eukaryota</taxon>
        <taxon>Metazoa</taxon>
        <taxon>Spiralia</taxon>
        <taxon>Lophotrochozoa</taxon>
        <taxon>Mollusca</taxon>
        <taxon>Gastropoda</taxon>
        <taxon>Caenogastropoda</taxon>
        <taxon>Sorbeoconcha</taxon>
        <taxon>Cerithioidea</taxon>
        <taxon>Batillariidae</taxon>
        <taxon>Batillaria</taxon>
    </lineage>
</organism>
<feature type="compositionally biased region" description="Basic and acidic residues" evidence="1">
    <location>
        <begin position="1098"/>
        <end position="1116"/>
    </location>
</feature>
<dbReference type="Proteomes" id="UP001519460">
    <property type="component" value="Unassembled WGS sequence"/>
</dbReference>
<dbReference type="EMBL" id="JACVVK020000368">
    <property type="protein sequence ID" value="KAK7476705.1"/>
    <property type="molecule type" value="Genomic_DNA"/>
</dbReference>
<name>A0ABD0JNV1_9CAEN</name>
<feature type="compositionally biased region" description="Polar residues" evidence="1">
    <location>
        <begin position="462"/>
        <end position="476"/>
    </location>
</feature>
<feature type="region of interest" description="Disordered" evidence="1">
    <location>
        <begin position="1139"/>
        <end position="1278"/>
    </location>
</feature>